<reference evidence="10 11" key="1">
    <citation type="submission" date="2016-07" db="EMBL/GenBank/DDBJ databases">
        <title>Pervasive Adenine N6-methylation of Active Genes in Fungi.</title>
        <authorList>
            <consortium name="DOE Joint Genome Institute"/>
            <person name="Mondo S.J."/>
            <person name="Dannebaum R.O."/>
            <person name="Kuo R.C."/>
            <person name="Labutti K."/>
            <person name="Haridas S."/>
            <person name="Kuo A."/>
            <person name="Salamov A."/>
            <person name="Ahrendt S.R."/>
            <person name="Lipzen A."/>
            <person name="Sullivan W."/>
            <person name="Andreopoulos W.B."/>
            <person name="Clum A."/>
            <person name="Lindquist E."/>
            <person name="Daum C."/>
            <person name="Ramamoorthy G.K."/>
            <person name="Gryganskyi A."/>
            <person name="Culley D."/>
            <person name="Magnuson J.K."/>
            <person name="James T.Y."/>
            <person name="O'Malley M.A."/>
            <person name="Stajich J.E."/>
            <person name="Spatafora J.W."/>
            <person name="Visel A."/>
            <person name="Grigoriev I.V."/>
        </authorList>
    </citation>
    <scope>NUCLEOTIDE SEQUENCE [LARGE SCALE GENOMIC DNA]</scope>
    <source>
        <strain evidence="10 11">62-1032</strain>
    </source>
</reference>
<dbReference type="SMART" id="SM00220">
    <property type="entry name" value="S_TKc"/>
    <property type="match status" value="1"/>
</dbReference>
<name>A0A1Y2G151_9BASI</name>
<dbReference type="AlphaFoldDB" id="A0A1Y2G151"/>
<dbReference type="Gene3D" id="1.10.510.10">
    <property type="entry name" value="Transferase(Phosphotransferase) domain 1"/>
    <property type="match status" value="1"/>
</dbReference>
<dbReference type="PROSITE" id="PS00108">
    <property type="entry name" value="PROTEIN_KINASE_ST"/>
    <property type="match status" value="1"/>
</dbReference>
<evidence type="ECO:0000256" key="1">
    <source>
        <dbReference type="ARBA" id="ARBA00006529"/>
    </source>
</evidence>
<dbReference type="InterPro" id="IPR011009">
    <property type="entry name" value="Kinase-like_dom_sf"/>
</dbReference>
<dbReference type="InterPro" id="IPR017441">
    <property type="entry name" value="Protein_kinase_ATP_BS"/>
</dbReference>
<dbReference type="InterPro" id="IPR000719">
    <property type="entry name" value="Prot_kinase_dom"/>
</dbReference>
<feature type="region of interest" description="Disordered" evidence="8">
    <location>
        <begin position="45"/>
        <end position="77"/>
    </location>
</feature>
<evidence type="ECO:0000256" key="7">
    <source>
        <dbReference type="RuleBase" id="RU000304"/>
    </source>
</evidence>
<dbReference type="EMBL" id="MCGR01000003">
    <property type="protein sequence ID" value="ORY90634.1"/>
    <property type="molecule type" value="Genomic_DNA"/>
</dbReference>
<dbReference type="Pfam" id="PF00069">
    <property type="entry name" value="Pkinase"/>
    <property type="match status" value="1"/>
</dbReference>
<keyword evidence="7" id="KW-0723">Serine/threonine-protein kinase</keyword>
<dbReference type="FunFam" id="3.30.200.20:FF:000387">
    <property type="entry name" value="Serine/threonine-protein kinase STE11"/>
    <property type="match status" value="1"/>
</dbReference>
<dbReference type="PROSITE" id="PS00107">
    <property type="entry name" value="PROTEIN_KINASE_ATP"/>
    <property type="match status" value="1"/>
</dbReference>
<comment type="caution">
    <text evidence="10">The sequence shown here is derived from an EMBL/GenBank/DDBJ whole genome shotgun (WGS) entry which is preliminary data.</text>
</comment>
<dbReference type="GO" id="GO:0000196">
    <property type="term" value="P:cell integrity MAPK cascade"/>
    <property type="evidence" value="ECO:0007669"/>
    <property type="project" value="UniProtKB-ARBA"/>
</dbReference>
<comment type="similarity">
    <text evidence="1">Belongs to the protein kinase superfamily. STE Ser/Thr protein kinase family. MAP kinase kinase kinase subfamily.</text>
</comment>
<accession>A0A1Y2G151</accession>
<evidence type="ECO:0000256" key="5">
    <source>
        <dbReference type="ARBA" id="ARBA00022840"/>
    </source>
</evidence>
<evidence type="ECO:0000313" key="10">
    <source>
        <dbReference type="EMBL" id="ORY90634.1"/>
    </source>
</evidence>
<keyword evidence="2" id="KW-0808">Transferase</keyword>
<dbReference type="InterPro" id="IPR008271">
    <property type="entry name" value="Ser/Thr_kinase_AS"/>
</dbReference>
<organism evidence="10 11">
    <name type="scientific">Leucosporidium creatinivorum</name>
    <dbReference type="NCBI Taxonomy" id="106004"/>
    <lineage>
        <taxon>Eukaryota</taxon>
        <taxon>Fungi</taxon>
        <taxon>Dikarya</taxon>
        <taxon>Basidiomycota</taxon>
        <taxon>Pucciniomycotina</taxon>
        <taxon>Microbotryomycetes</taxon>
        <taxon>Leucosporidiales</taxon>
        <taxon>Leucosporidium</taxon>
    </lineage>
</organism>
<dbReference type="STRING" id="106004.A0A1Y2G151"/>
<keyword evidence="3 6" id="KW-0547">Nucleotide-binding</keyword>
<dbReference type="PROSITE" id="PS50011">
    <property type="entry name" value="PROTEIN_KINASE_DOM"/>
    <property type="match status" value="1"/>
</dbReference>
<dbReference type="SUPFAM" id="SSF56112">
    <property type="entry name" value="Protein kinase-like (PK-like)"/>
    <property type="match status" value="1"/>
</dbReference>
<feature type="binding site" evidence="6">
    <location>
        <position position="180"/>
    </location>
    <ligand>
        <name>ATP</name>
        <dbReference type="ChEBI" id="CHEBI:30616"/>
    </ligand>
</feature>
<evidence type="ECO:0000313" key="11">
    <source>
        <dbReference type="Proteomes" id="UP000193467"/>
    </source>
</evidence>
<dbReference type="PANTHER" id="PTHR48016">
    <property type="entry name" value="MAP KINASE KINASE KINASE SSK2-RELATED-RELATED"/>
    <property type="match status" value="1"/>
</dbReference>
<feature type="region of interest" description="Disordered" evidence="8">
    <location>
        <begin position="447"/>
        <end position="470"/>
    </location>
</feature>
<protein>
    <submittedName>
        <fullName evidence="10">Kinase-like domain-containing protein</fullName>
    </submittedName>
</protein>
<dbReference type="Proteomes" id="UP000193467">
    <property type="component" value="Unassembled WGS sequence"/>
</dbReference>
<dbReference type="FunCoup" id="A0A1Y2G151">
    <property type="interactions" value="504"/>
</dbReference>
<keyword evidence="11" id="KW-1185">Reference proteome</keyword>
<dbReference type="InParanoid" id="A0A1Y2G151"/>
<dbReference type="GO" id="GO:0004709">
    <property type="term" value="F:MAP kinase kinase kinase activity"/>
    <property type="evidence" value="ECO:0007669"/>
    <property type="project" value="UniProtKB-ARBA"/>
</dbReference>
<evidence type="ECO:0000256" key="6">
    <source>
        <dbReference type="PROSITE-ProRule" id="PRU10141"/>
    </source>
</evidence>
<feature type="domain" description="Protein kinase" evidence="9">
    <location>
        <begin position="151"/>
        <end position="418"/>
    </location>
</feature>
<sequence>MLRRNSFRAREEDDKDWAIRPAVETVLENLDVFFPDVDLDKPVFDLPTPAPSTPSPVKEAGPSPPGVTERSASASSKSIRVVAQDRKRAMQKAGRNVVTAVSGLGSNLLRRKSTKLFGARIEEVTSAQLGRISTTIRESPDDDPQNFSYKWIKGDLIGRGTFGHVYIGFSVNTGETIAVKQVELPKSQHDKDDARTKGMVQSLKAEIELLKDLDHPNIVLYLGMEQTPEHLSIFLEYVPGGSVGRIVRTHGKFEENVIKFFTYQILEGLEYLHSLGILHRDMKADNILTDQDGMCKISDFGTSKKSTDIYSNNENMSMQGSIFWMAPEVIHNKNMGYSAKADIWSLGCILIEMFAGRRPWSDEEAIQAMFKLGAERLAPPVPPDVTLSPLAESFLNDCLQIDANDRPKAYQLRDNDFLKLESTWSFTQTDLYRYVLVLLARSNVDADSPPRRQMADDEARRRAISSHPSG</sequence>
<evidence type="ECO:0000259" key="9">
    <source>
        <dbReference type="PROSITE" id="PS50011"/>
    </source>
</evidence>
<dbReference type="PANTHER" id="PTHR48016:SF48">
    <property type="entry name" value="SERINE_THREONINE-PROTEIN KINASE BCK1_SLK1_SSP31"/>
    <property type="match status" value="1"/>
</dbReference>
<dbReference type="GO" id="GO:0005524">
    <property type="term" value="F:ATP binding"/>
    <property type="evidence" value="ECO:0007669"/>
    <property type="project" value="UniProtKB-UniRule"/>
</dbReference>
<keyword evidence="4 10" id="KW-0418">Kinase</keyword>
<evidence type="ECO:0000256" key="3">
    <source>
        <dbReference type="ARBA" id="ARBA00022741"/>
    </source>
</evidence>
<dbReference type="FunFam" id="1.10.510.10:FF:000182">
    <property type="entry name" value="MAP kinase kinase kinase mkh1"/>
    <property type="match status" value="1"/>
</dbReference>
<evidence type="ECO:0000256" key="4">
    <source>
        <dbReference type="ARBA" id="ARBA00022777"/>
    </source>
</evidence>
<dbReference type="InterPro" id="IPR050538">
    <property type="entry name" value="MAP_kinase_kinase_kinase"/>
</dbReference>
<gene>
    <name evidence="10" type="ORF">BCR35DRAFT_261072</name>
</gene>
<keyword evidence="5 6" id="KW-0067">ATP-binding</keyword>
<feature type="compositionally biased region" description="Basic and acidic residues" evidence="8">
    <location>
        <begin position="448"/>
        <end position="461"/>
    </location>
</feature>
<evidence type="ECO:0000256" key="8">
    <source>
        <dbReference type="SAM" id="MobiDB-lite"/>
    </source>
</evidence>
<proteinExistence type="inferred from homology"/>
<dbReference type="OrthoDB" id="266718at2759"/>
<evidence type="ECO:0000256" key="2">
    <source>
        <dbReference type="ARBA" id="ARBA00022679"/>
    </source>
</evidence>